<proteinExistence type="predicted"/>
<dbReference type="PANTHER" id="PTHR39328:SF1">
    <property type="entry name" value="BLL2871 PROTEIN"/>
    <property type="match status" value="1"/>
</dbReference>
<dbReference type="InterPro" id="IPR029055">
    <property type="entry name" value="Ntn_hydrolases_N"/>
</dbReference>
<gene>
    <name evidence="1" type="ORF">EDC65_2933</name>
</gene>
<keyword evidence="1" id="KW-0378">Hydrolase</keyword>
<dbReference type="SUPFAM" id="SSF56235">
    <property type="entry name" value="N-terminal nucleophile aminohydrolases (Ntn hydrolases)"/>
    <property type="match status" value="1"/>
</dbReference>
<reference evidence="1 2" key="1">
    <citation type="submission" date="2018-11" db="EMBL/GenBank/DDBJ databases">
        <title>Genomic Encyclopedia of Type Strains, Phase IV (KMG-IV): sequencing the most valuable type-strain genomes for metagenomic binning, comparative biology and taxonomic classification.</title>
        <authorList>
            <person name="Goeker M."/>
        </authorList>
    </citation>
    <scope>NUCLEOTIDE SEQUENCE [LARGE SCALE GENOMIC DNA]</scope>
    <source>
        <strain evidence="1 2">DSM 5900</strain>
    </source>
</reference>
<organism evidence="1 2">
    <name type="scientific">Stella humosa</name>
    <dbReference type="NCBI Taxonomy" id="94"/>
    <lineage>
        <taxon>Bacteria</taxon>
        <taxon>Pseudomonadati</taxon>
        <taxon>Pseudomonadota</taxon>
        <taxon>Alphaproteobacteria</taxon>
        <taxon>Rhodospirillales</taxon>
        <taxon>Stellaceae</taxon>
        <taxon>Stella</taxon>
    </lineage>
</organism>
<evidence type="ECO:0000313" key="2">
    <source>
        <dbReference type="Proteomes" id="UP000278222"/>
    </source>
</evidence>
<dbReference type="OrthoDB" id="9790012at2"/>
<dbReference type="Proteomes" id="UP000278222">
    <property type="component" value="Unassembled WGS sequence"/>
</dbReference>
<keyword evidence="2" id="KW-1185">Reference proteome</keyword>
<dbReference type="AlphaFoldDB" id="A0A3N1L8Q8"/>
<dbReference type="EMBL" id="RJKX01000014">
    <property type="protein sequence ID" value="ROP91073.1"/>
    <property type="molecule type" value="Genomic_DNA"/>
</dbReference>
<accession>A0A3N1L8Q8</accession>
<sequence>MTFTVVGRCPRTKMLGVAMATHAPAVGNRCPVVIPRMAAASVQAIADPRLTLLCTKLMGLGYHAGKIIEELEASDPNAPLRQVGVVDAWGNAAAMTGSENGAHASHILGKGWLVMGNGVIGPQVIEAMAASMTATVDELLEERLVRAVEAGGAAGGQADGHFSSSILVYGDEPFAYIDLRVDVHHEPIGELRRIFEWFRPLLPYYAARPYNPRLPRDDRWREQQA</sequence>
<dbReference type="PANTHER" id="PTHR39328">
    <property type="entry name" value="BLL2871 PROTEIN"/>
    <property type="match status" value="1"/>
</dbReference>
<dbReference type="InterPro" id="IPR010430">
    <property type="entry name" value="DUF1028"/>
</dbReference>
<comment type="caution">
    <text evidence="1">The sequence shown here is derived from an EMBL/GenBank/DDBJ whole genome shotgun (WGS) entry which is preliminary data.</text>
</comment>
<dbReference type="Pfam" id="PF06267">
    <property type="entry name" value="DUF1028"/>
    <property type="match status" value="1"/>
</dbReference>
<name>A0A3N1L8Q8_9PROT</name>
<evidence type="ECO:0000313" key="1">
    <source>
        <dbReference type="EMBL" id="ROP91073.1"/>
    </source>
</evidence>
<dbReference type="Gene3D" id="3.60.20.10">
    <property type="entry name" value="Glutamine Phosphoribosylpyrophosphate, subunit 1, domain 1"/>
    <property type="match status" value="1"/>
</dbReference>
<protein>
    <submittedName>
        <fullName evidence="1">Putative Ntn-hydrolase superfamily protein</fullName>
    </submittedName>
</protein>
<dbReference type="GO" id="GO:0016787">
    <property type="term" value="F:hydrolase activity"/>
    <property type="evidence" value="ECO:0007669"/>
    <property type="project" value="UniProtKB-KW"/>
</dbReference>
<dbReference type="RefSeq" id="WP_123690679.1">
    <property type="nucleotide sequence ID" value="NZ_AP019700.1"/>
</dbReference>